<evidence type="ECO:0000313" key="4">
    <source>
        <dbReference type="Proteomes" id="UP000234206"/>
    </source>
</evidence>
<dbReference type="SUPFAM" id="SSF53098">
    <property type="entry name" value="Ribonuclease H-like"/>
    <property type="match status" value="1"/>
</dbReference>
<dbReference type="Gene3D" id="3.40.1440.10">
    <property type="entry name" value="GIY-YIG endonuclease"/>
    <property type="match status" value="1"/>
</dbReference>
<comment type="caution">
    <text evidence="3">The sequence shown here is derived from an EMBL/GenBank/DDBJ whole genome shotgun (WGS) entry which is preliminary data.</text>
</comment>
<dbReference type="CDD" id="cd06127">
    <property type="entry name" value="DEDDh"/>
    <property type="match status" value="1"/>
</dbReference>
<dbReference type="GO" id="GO:0003677">
    <property type="term" value="F:DNA binding"/>
    <property type="evidence" value="ECO:0007669"/>
    <property type="project" value="InterPro"/>
</dbReference>
<dbReference type="PROSITE" id="PS50164">
    <property type="entry name" value="GIY_YIG"/>
    <property type="match status" value="1"/>
</dbReference>
<dbReference type="InterPro" id="IPR012337">
    <property type="entry name" value="RNaseH-like_sf"/>
</dbReference>
<dbReference type="RefSeq" id="WP_101849579.1">
    <property type="nucleotide sequence ID" value="NZ_PKIZ01000010.1"/>
</dbReference>
<dbReference type="InterPro" id="IPR036397">
    <property type="entry name" value="RNaseH_sf"/>
</dbReference>
<dbReference type="InterPro" id="IPR035901">
    <property type="entry name" value="GIY-YIG_endonuc_sf"/>
</dbReference>
<dbReference type="Gene3D" id="3.30.420.10">
    <property type="entry name" value="Ribonuclease H-like superfamily/Ribonuclease H"/>
    <property type="match status" value="1"/>
</dbReference>
<dbReference type="InterPro" id="IPR006054">
    <property type="entry name" value="DnaQ"/>
</dbReference>
<organism evidence="3 4">
    <name type="scientific">Kytococcus schroeteri</name>
    <dbReference type="NCBI Taxonomy" id="138300"/>
    <lineage>
        <taxon>Bacteria</taxon>
        <taxon>Bacillati</taxon>
        <taxon>Actinomycetota</taxon>
        <taxon>Actinomycetes</taxon>
        <taxon>Micrococcales</taxon>
        <taxon>Kytococcaceae</taxon>
        <taxon>Kytococcus</taxon>
    </lineage>
</organism>
<dbReference type="InterPro" id="IPR013520">
    <property type="entry name" value="Ribonucl_H"/>
</dbReference>
<sequence>MSSSPALTDGVQATFEDLGTPLADVTFVVFDLETTGTNSTESEITEFGAVKVRGGEVLGEFQTLVRPARGIPPYIQVLTGITTAMVARAPSIEEVLPTFLEFAGDAVLVAHNARFDTGFVRHACGRQGRRAPTNPVLDTVHLARQLLPRSEVRNHKLSTLAQHLGARTTPTHRALDDARATVDVLHGLIERVGPLGVHSLEELLAYTRRVPEARRRKRSLAADLPEAPGVYRFLDAQGEVLYVGTAVNIRRRVGQYFTASETRRRMEDMVRLAEKVVPIVCPTALEASVRELRLIHEHQPRYNRAGRKAGSLPYVRLTDEPFPRLSVVRAVSTDGATHIGPFPSTSAAREAVAALHCALPLRQCTQRITEASAARSTTACALADLGRCGAPCTGATSRAEYALVAEEARHALRDDHRAAWRHLSDRMESLAASERFEEARALRDGARSYLRAAARRQRHEALADLEELVAAAPMTAGGWELVCIRHGRLAGTALAPRGTDPMPVVDSLRATAEVVAPRPDGSPAALPGEADLVLGWLEREGVRLVTSSGGWASPIHSAAAVTGVLDAAVSADLPAPGRRGRG</sequence>
<dbReference type="Pfam" id="PF01541">
    <property type="entry name" value="GIY-YIG"/>
    <property type="match status" value="1"/>
</dbReference>
<dbReference type="PANTHER" id="PTHR30562">
    <property type="entry name" value="UVRC/OXIDOREDUCTASE"/>
    <property type="match status" value="1"/>
</dbReference>
<evidence type="ECO:0000313" key="3">
    <source>
        <dbReference type="EMBL" id="PKZ41680.1"/>
    </source>
</evidence>
<protein>
    <submittedName>
        <fullName evidence="3">Endonuclease</fullName>
    </submittedName>
</protein>
<dbReference type="GO" id="GO:0006289">
    <property type="term" value="P:nucleotide-excision repair"/>
    <property type="evidence" value="ECO:0007669"/>
    <property type="project" value="InterPro"/>
</dbReference>
<dbReference type="SMART" id="SM00465">
    <property type="entry name" value="GIYc"/>
    <property type="match status" value="1"/>
</dbReference>
<keyword evidence="1" id="KW-0540">Nuclease</keyword>
<dbReference type="OrthoDB" id="9803913at2"/>
<proteinExistence type="predicted"/>
<dbReference type="AlphaFoldDB" id="A0A2I1PAN3"/>
<dbReference type="Proteomes" id="UP000234206">
    <property type="component" value="Unassembled WGS sequence"/>
</dbReference>
<keyword evidence="1" id="KW-0269">Exonuclease</keyword>
<dbReference type="FunFam" id="3.30.420.10:FF:000045">
    <property type="entry name" value="3'-5' exonuclease DinG"/>
    <property type="match status" value="1"/>
</dbReference>
<dbReference type="GO" id="GO:0004519">
    <property type="term" value="F:endonuclease activity"/>
    <property type="evidence" value="ECO:0007669"/>
    <property type="project" value="UniProtKB-KW"/>
</dbReference>
<dbReference type="CDD" id="cd10434">
    <property type="entry name" value="GIY-YIG_UvrC_Cho"/>
    <property type="match status" value="1"/>
</dbReference>
<evidence type="ECO:0000256" key="1">
    <source>
        <dbReference type="ARBA" id="ARBA00022839"/>
    </source>
</evidence>
<gene>
    <name evidence="3" type="ORF">CYJ76_06350</name>
</gene>
<dbReference type="NCBIfam" id="NF005907">
    <property type="entry name" value="PRK07883.1-5"/>
    <property type="match status" value="1"/>
</dbReference>
<accession>A0A2I1PAN3</accession>
<dbReference type="GO" id="GO:0009380">
    <property type="term" value="C:excinuclease repair complex"/>
    <property type="evidence" value="ECO:0007669"/>
    <property type="project" value="TreeGrafter"/>
</dbReference>
<dbReference type="Pfam" id="PF00929">
    <property type="entry name" value="RNase_T"/>
    <property type="match status" value="1"/>
</dbReference>
<dbReference type="PANTHER" id="PTHR30562:SF1">
    <property type="entry name" value="UVRABC SYSTEM PROTEIN C"/>
    <property type="match status" value="1"/>
</dbReference>
<keyword evidence="3" id="KW-0255">Endonuclease</keyword>
<dbReference type="EMBL" id="PKIZ01000010">
    <property type="protein sequence ID" value="PKZ41680.1"/>
    <property type="molecule type" value="Genomic_DNA"/>
</dbReference>
<feature type="domain" description="GIY-YIG" evidence="2">
    <location>
        <begin position="226"/>
        <end position="304"/>
    </location>
</feature>
<dbReference type="GO" id="GO:0003887">
    <property type="term" value="F:DNA-directed DNA polymerase activity"/>
    <property type="evidence" value="ECO:0007669"/>
    <property type="project" value="InterPro"/>
</dbReference>
<dbReference type="GO" id="GO:0004527">
    <property type="term" value="F:exonuclease activity"/>
    <property type="evidence" value="ECO:0007669"/>
    <property type="project" value="UniProtKB-KW"/>
</dbReference>
<dbReference type="SUPFAM" id="SSF82771">
    <property type="entry name" value="GIY-YIG endonuclease"/>
    <property type="match status" value="1"/>
</dbReference>
<dbReference type="InterPro" id="IPR050066">
    <property type="entry name" value="UvrABC_protein_C"/>
</dbReference>
<reference evidence="3 4" key="1">
    <citation type="submission" date="2017-12" db="EMBL/GenBank/DDBJ databases">
        <title>Phylogenetic diversity of female urinary microbiome.</title>
        <authorList>
            <person name="Thomas-White K."/>
            <person name="Wolfe A.J."/>
        </authorList>
    </citation>
    <scope>NUCLEOTIDE SEQUENCE [LARGE SCALE GENOMIC DNA]</scope>
    <source>
        <strain evidence="3 4">UMB1298</strain>
    </source>
</reference>
<keyword evidence="1" id="KW-0378">Hydrolase</keyword>
<dbReference type="GO" id="GO:0006260">
    <property type="term" value="P:DNA replication"/>
    <property type="evidence" value="ECO:0007669"/>
    <property type="project" value="InterPro"/>
</dbReference>
<dbReference type="NCBIfam" id="TIGR00573">
    <property type="entry name" value="dnaq"/>
    <property type="match status" value="1"/>
</dbReference>
<dbReference type="InterPro" id="IPR047296">
    <property type="entry name" value="GIY-YIG_UvrC_Cho"/>
</dbReference>
<keyword evidence="4" id="KW-1185">Reference proteome</keyword>
<dbReference type="SMART" id="SM00479">
    <property type="entry name" value="EXOIII"/>
    <property type="match status" value="1"/>
</dbReference>
<evidence type="ECO:0000259" key="2">
    <source>
        <dbReference type="PROSITE" id="PS50164"/>
    </source>
</evidence>
<dbReference type="InterPro" id="IPR000305">
    <property type="entry name" value="GIY-YIG_endonuc"/>
</dbReference>
<dbReference type="NCBIfam" id="NF005905">
    <property type="entry name" value="PRK07883.1-3"/>
    <property type="match status" value="1"/>
</dbReference>
<name>A0A2I1PAN3_9MICO</name>